<gene>
    <name evidence="2" type="ORF">GF359_05300</name>
</gene>
<dbReference type="CDD" id="cd01048">
    <property type="entry name" value="Ferritin_like_AB2"/>
    <property type="match status" value="1"/>
</dbReference>
<dbReference type="Pfam" id="PF02915">
    <property type="entry name" value="Rubrerythrin"/>
    <property type="match status" value="1"/>
</dbReference>
<dbReference type="InterPro" id="IPR003251">
    <property type="entry name" value="Rr_diiron-bd_dom"/>
</dbReference>
<evidence type="ECO:0000313" key="3">
    <source>
        <dbReference type="Proteomes" id="UP000630660"/>
    </source>
</evidence>
<comment type="caution">
    <text evidence="2">The sequence shown here is derived from an EMBL/GenBank/DDBJ whole genome shotgun (WGS) entry which is preliminary data.</text>
</comment>
<name>A0A9D5K922_UNCW3</name>
<dbReference type="Proteomes" id="UP000630660">
    <property type="component" value="Unassembled WGS sequence"/>
</dbReference>
<evidence type="ECO:0000313" key="2">
    <source>
        <dbReference type="EMBL" id="MBD3364612.1"/>
    </source>
</evidence>
<dbReference type="AlphaFoldDB" id="A0A9D5K922"/>
<proteinExistence type="predicted"/>
<protein>
    <submittedName>
        <fullName evidence="2">DUF2202 domain-containing protein</fullName>
    </submittedName>
</protein>
<dbReference type="InterPro" id="IPR012347">
    <property type="entry name" value="Ferritin-like"/>
</dbReference>
<dbReference type="InterPro" id="IPR019243">
    <property type="entry name" value="DUF2202"/>
</dbReference>
<dbReference type="EMBL" id="WJKJ01000169">
    <property type="protein sequence ID" value="MBD3364612.1"/>
    <property type="molecule type" value="Genomic_DNA"/>
</dbReference>
<dbReference type="Gene3D" id="1.20.1260.10">
    <property type="match status" value="1"/>
</dbReference>
<feature type="domain" description="Rubrerythrin diiron-binding" evidence="1">
    <location>
        <begin position="34"/>
        <end position="126"/>
    </location>
</feature>
<dbReference type="GO" id="GO:0046872">
    <property type="term" value="F:metal ion binding"/>
    <property type="evidence" value="ECO:0007669"/>
    <property type="project" value="InterPro"/>
</dbReference>
<accession>A0A9D5K922</accession>
<evidence type="ECO:0000259" key="1">
    <source>
        <dbReference type="Pfam" id="PF02915"/>
    </source>
</evidence>
<dbReference type="InterPro" id="IPR009078">
    <property type="entry name" value="Ferritin-like_SF"/>
</dbReference>
<sequence length="186" mass="20282">MFKTKLAVYVGLGLLILGASRLNARTLSSEVIDAMTEAIQDEYKAEQTYEAVLEDFGSVRPFKNIIKAERRHAGMLADLFEKYELEVPESVWDSANVPRFESVAQACEASVQAEKDNAAIYEGYLELDLPDDVREVFEYNMNASLNNHLPAFERCGSGCGGGNQGNRGTGTRGQGCGGCGNKAIND</sequence>
<reference evidence="2" key="1">
    <citation type="submission" date="2019-11" db="EMBL/GenBank/DDBJ databases">
        <title>Microbial mats filling the niche in hypersaline microbial mats.</title>
        <authorList>
            <person name="Wong H.L."/>
            <person name="Macleod F.I."/>
            <person name="White R.A. III"/>
            <person name="Burns B.P."/>
        </authorList>
    </citation>
    <scope>NUCLEOTIDE SEQUENCE</scope>
    <source>
        <strain evidence="2">Bin_327</strain>
    </source>
</reference>
<organism evidence="2 3">
    <name type="scientific">candidate division WOR-3 bacterium</name>
    <dbReference type="NCBI Taxonomy" id="2052148"/>
    <lineage>
        <taxon>Bacteria</taxon>
        <taxon>Bacteria division WOR-3</taxon>
    </lineage>
</organism>
<dbReference type="GO" id="GO:0016491">
    <property type="term" value="F:oxidoreductase activity"/>
    <property type="evidence" value="ECO:0007669"/>
    <property type="project" value="InterPro"/>
</dbReference>
<dbReference type="SUPFAM" id="SSF47240">
    <property type="entry name" value="Ferritin-like"/>
    <property type="match status" value="1"/>
</dbReference>